<organism evidence="1">
    <name type="scientific">Sipha flava</name>
    <name type="common">yellow sugarcane aphid</name>
    <dbReference type="NCBI Taxonomy" id="143950"/>
    <lineage>
        <taxon>Eukaryota</taxon>
        <taxon>Metazoa</taxon>
        <taxon>Ecdysozoa</taxon>
        <taxon>Arthropoda</taxon>
        <taxon>Hexapoda</taxon>
        <taxon>Insecta</taxon>
        <taxon>Pterygota</taxon>
        <taxon>Neoptera</taxon>
        <taxon>Paraneoptera</taxon>
        <taxon>Hemiptera</taxon>
        <taxon>Sternorrhyncha</taxon>
        <taxon>Aphidomorpha</taxon>
        <taxon>Aphidoidea</taxon>
        <taxon>Aphididae</taxon>
        <taxon>Sipha</taxon>
    </lineage>
</organism>
<gene>
    <name evidence="1" type="ORF">g.29897</name>
</gene>
<dbReference type="AlphaFoldDB" id="A0A2S2Q9S3"/>
<accession>A0A2S2Q9S3</accession>
<sequence length="232" mass="27635">MQKSCPRRHVAVDITYDTYNTYATGYVSQWSWRNASVGRARPSVRRLLPCAVHTIGIKTRNYTSFNRKFTTAKIKRLLYYFCERHCVIVLNSRIQSVGAYGYNITVRSMRNSDEHVHKHTENIYSYILSFHPRPQHYRILSRYLRLVQSLSFHLCFIGDDINYYVIQARFPSALVPSIVIYFVRSMFKPYLNRFFFRNNSRSIIPHVYYYLRAVRTTMCTPHRPMLFSEIIV</sequence>
<evidence type="ECO:0000313" key="1">
    <source>
        <dbReference type="EMBL" id="MBY74474.1"/>
    </source>
</evidence>
<name>A0A2S2Q9S3_9HEMI</name>
<protein>
    <submittedName>
        <fullName evidence="1">Uncharacterized protein</fullName>
    </submittedName>
</protein>
<proteinExistence type="predicted"/>
<reference evidence="1" key="1">
    <citation type="submission" date="2018-04" db="EMBL/GenBank/DDBJ databases">
        <title>Transcriptome assembly of Sipha flava.</title>
        <authorList>
            <person name="Scully E.D."/>
            <person name="Geib S.M."/>
            <person name="Palmer N.A."/>
            <person name="Koch K."/>
            <person name="Bradshaw J."/>
            <person name="Heng-Moss T."/>
            <person name="Sarath G."/>
        </authorList>
    </citation>
    <scope>NUCLEOTIDE SEQUENCE</scope>
</reference>
<dbReference type="EMBL" id="GGMS01005271">
    <property type="protein sequence ID" value="MBY74474.1"/>
    <property type="molecule type" value="Transcribed_RNA"/>
</dbReference>